<evidence type="ECO:0000256" key="1">
    <source>
        <dbReference type="SAM" id="MobiDB-lite"/>
    </source>
</evidence>
<feature type="compositionally biased region" description="Low complexity" evidence="1">
    <location>
        <begin position="144"/>
        <end position="162"/>
    </location>
</feature>
<keyword evidence="6" id="KW-1185">Reference proteome</keyword>
<feature type="compositionally biased region" description="Basic and acidic residues" evidence="1">
    <location>
        <begin position="252"/>
        <end position="273"/>
    </location>
</feature>
<dbReference type="OrthoDB" id="10039569at2759"/>
<evidence type="ECO:0000313" key="6">
    <source>
        <dbReference type="Proteomes" id="UP000663829"/>
    </source>
</evidence>
<gene>
    <name evidence="2" type="ORF">GPM918_LOCUS9681</name>
    <name evidence="3" type="ORF">OVA965_LOCUS16119</name>
    <name evidence="4" type="ORF">SRO942_LOCUS9680</name>
    <name evidence="5" type="ORF">TMI583_LOCUS16129</name>
</gene>
<dbReference type="EMBL" id="CAJNOQ010001825">
    <property type="protein sequence ID" value="CAF0921539.1"/>
    <property type="molecule type" value="Genomic_DNA"/>
</dbReference>
<dbReference type="Proteomes" id="UP000677228">
    <property type="component" value="Unassembled WGS sequence"/>
</dbReference>
<feature type="region of interest" description="Disordered" evidence="1">
    <location>
        <begin position="117"/>
        <end position="164"/>
    </location>
</feature>
<evidence type="ECO:0000313" key="4">
    <source>
        <dbReference type="EMBL" id="CAF3700750.1"/>
    </source>
</evidence>
<reference evidence="2" key="1">
    <citation type="submission" date="2021-02" db="EMBL/GenBank/DDBJ databases">
        <authorList>
            <person name="Nowell W R."/>
        </authorList>
    </citation>
    <scope>NUCLEOTIDE SEQUENCE</scope>
</reference>
<dbReference type="EMBL" id="CAJOBC010001824">
    <property type="protein sequence ID" value="CAF3700750.1"/>
    <property type="molecule type" value="Genomic_DNA"/>
</dbReference>
<feature type="compositionally biased region" description="Pro residues" evidence="1">
    <location>
        <begin position="129"/>
        <end position="139"/>
    </location>
</feature>
<dbReference type="Proteomes" id="UP000681722">
    <property type="component" value="Unassembled WGS sequence"/>
</dbReference>
<evidence type="ECO:0000313" key="3">
    <source>
        <dbReference type="EMBL" id="CAF1033650.1"/>
    </source>
</evidence>
<name>A0A814AXN6_9BILA</name>
<comment type="caution">
    <text evidence="2">The sequence shown here is derived from an EMBL/GenBank/DDBJ whole genome shotgun (WGS) entry which is preliminary data.</text>
</comment>
<dbReference type="Proteomes" id="UP000663829">
    <property type="component" value="Unassembled WGS sequence"/>
</dbReference>
<dbReference type="AlphaFoldDB" id="A0A814AXN6"/>
<accession>A0A814AXN6</accession>
<dbReference type="EMBL" id="CAJOBA010007427">
    <property type="protein sequence ID" value="CAF3801928.1"/>
    <property type="molecule type" value="Genomic_DNA"/>
</dbReference>
<sequence length="448" mass="51486">MHNFMVSKAVDIVTKSVMDLDNEKLKNLTKTLTQEAIGISKELEMNGQHVSSEILAARLNGILTRIKYEILNQGPDNSPNEFPIFNVSHNPSAPYPNPINHLYDKRYKDAYSTFIKQPSSRETVAPTTPTSPPPPPLPPKTLKDTSTSNSLNTNTPSTNFPFIPNPASPYSQHHQSFFPQQAISAYNNQQHNSFMPPMQNYYPLHQAMTHNPFGTMPSHHEDTQIGFSNLRRSSTADDIRPRSLSRSNSNIDNREPFYENKYRNHSIVDDQRSDTLSNHQQRDQNEKIKVHVYDHNEQRYPKPILKQNDNHEYSRKVYISPESNMGTDTLNDLMAVVDSRRKTDTPLNSDRVIIIDRNKPKDKLRLFEVRRESPKTSTYDNKNVVPPPVFMQPTSYQQSSMQQAPPKMYTSGPMYYTNSLPSFPTTVPTAAFNFQTPFTGYYPMMYRY</sequence>
<evidence type="ECO:0000313" key="5">
    <source>
        <dbReference type="EMBL" id="CAF3801928.1"/>
    </source>
</evidence>
<dbReference type="EMBL" id="CAJNOK010007415">
    <property type="protein sequence ID" value="CAF1033650.1"/>
    <property type="molecule type" value="Genomic_DNA"/>
</dbReference>
<evidence type="ECO:0000313" key="2">
    <source>
        <dbReference type="EMBL" id="CAF0921539.1"/>
    </source>
</evidence>
<organism evidence="2 6">
    <name type="scientific">Didymodactylos carnosus</name>
    <dbReference type="NCBI Taxonomy" id="1234261"/>
    <lineage>
        <taxon>Eukaryota</taxon>
        <taxon>Metazoa</taxon>
        <taxon>Spiralia</taxon>
        <taxon>Gnathifera</taxon>
        <taxon>Rotifera</taxon>
        <taxon>Eurotatoria</taxon>
        <taxon>Bdelloidea</taxon>
        <taxon>Philodinida</taxon>
        <taxon>Philodinidae</taxon>
        <taxon>Didymodactylos</taxon>
    </lineage>
</organism>
<proteinExistence type="predicted"/>
<protein>
    <submittedName>
        <fullName evidence="2">Uncharacterized protein</fullName>
    </submittedName>
</protein>
<feature type="region of interest" description="Disordered" evidence="1">
    <location>
        <begin position="231"/>
        <end position="285"/>
    </location>
</feature>
<dbReference type="Proteomes" id="UP000682733">
    <property type="component" value="Unassembled WGS sequence"/>
</dbReference>